<dbReference type="AlphaFoldDB" id="N1UVZ4"/>
<dbReference type="PANTHER" id="PTHR43081:SF19">
    <property type="entry name" value="PH-SENSITIVE ADENYLATE CYCLASE RV1264"/>
    <property type="match status" value="1"/>
</dbReference>
<dbReference type="InterPro" id="IPR001054">
    <property type="entry name" value="A/G_cyclase"/>
</dbReference>
<dbReference type="PANTHER" id="PTHR43081">
    <property type="entry name" value="ADENYLATE CYCLASE, TERMINAL-DIFFERENTIATION SPECIFIC-RELATED"/>
    <property type="match status" value="1"/>
</dbReference>
<evidence type="ECO:0000313" key="4">
    <source>
        <dbReference type="EMBL" id="EMY33220.1"/>
    </source>
</evidence>
<dbReference type="GO" id="GO:0006171">
    <property type="term" value="P:cAMP biosynthetic process"/>
    <property type="evidence" value="ECO:0007669"/>
    <property type="project" value="TreeGrafter"/>
</dbReference>
<name>N1UVZ4_9MICC</name>
<feature type="domain" description="Guanylate cyclase" evidence="3">
    <location>
        <begin position="216"/>
        <end position="325"/>
    </location>
</feature>
<dbReference type="Proteomes" id="UP000010729">
    <property type="component" value="Unassembled WGS sequence"/>
</dbReference>
<dbReference type="Gene3D" id="3.30.70.1230">
    <property type="entry name" value="Nucleotide cyclase"/>
    <property type="match status" value="1"/>
</dbReference>
<dbReference type="Pfam" id="PF00211">
    <property type="entry name" value="Guanylate_cyc"/>
    <property type="match status" value="1"/>
</dbReference>
<dbReference type="GO" id="GO:0035556">
    <property type="term" value="P:intracellular signal transduction"/>
    <property type="evidence" value="ECO:0007669"/>
    <property type="project" value="InterPro"/>
</dbReference>
<dbReference type="GO" id="GO:0004016">
    <property type="term" value="F:adenylate cyclase activity"/>
    <property type="evidence" value="ECO:0007669"/>
    <property type="project" value="UniProtKB-ARBA"/>
</dbReference>
<dbReference type="RefSeq" id="WP_005271449.1">
    <property type="nucleotide sequence ID" value="NZ_ANPE02000192.1"/>
</dbReference>
<dbReference type="SMART" id="SM00044">
    <property type="entry name" value="CYCc"/>
    <property type="match status" value="1"/>
</dbReference>
<protein>
    <submittedName>
        <fullName evidence="4">Putative adenylate/guanylate cyclase</fullName>
    </submittedName>
</protein>
<organism evidence="4 5">
    <name type="scientific">Arthrobacter crystallopoietes BAB-32</name>
    <dbReference type="NCBI Taxonomy" id="1246476"/>
    <lineage>
        <taxon>Bacteria</taxon>
        <taxon>Bacillati</taxon>
        <taxon>Actinomycetota</taxon>
        <taxon>Actinomycetes</taxon>
        <taxon>Micrococcales</taxon>
        <taxon>Micrococcaceae</taxon>
        <taxon>Crystallibacter</taxon>
    </lineage>
</organism>
<dbReference type="CDD" id="cd07302">
    <property type="entry name" value="CHD"/>
    <property type="match status" value="1"/>
</dbReference>
<keyword evidence="5" id="KW-1185">Reference proteome</keyword>
<evidence type="ECO:0000313" key="5">
    <source>
        <dbReference type="Proteomes" id="UP000010729"/>
    </source>
</evidence>
<accession>N1UVZ4</accession>
<proteinExistence type="inferred from homology"/>
<dbReference type="InterPro" id="IPR050697">
    <property type="entry name" value="Adenylyl/Guanylyl_Cyclase_3/4"/>
</dbReference>
<comment type="caution">
    <text evidence="4">The sequence shown here is derived from an EMBL/GenBank/DDBJ whole genome shotgun (WGS) entry which is preliminary data.</text>
</comment>
<evidence type="ECO:0000259" key="3">
    <source>
        <dbReference type="PROSITE" id="PS50125"/>
    </source>
</evidence>
<evidence type="ECO:0000256" key="1">
    <source>
        <dbReference type="ARBA" id="ARBA00005381"/>
    </source>
</evidence>
<gene>
    <name evidence="4" type="ORF">D477_016035</name>
</gene>
<comment type="similarity">
    <text evidence="1">Belongs to the adenylyl cyclase class-3 family.</text>
</comment>
<dbReference type="OrthoDB" id="310836at2"/>
<dbReference type="PROSITE" id="PS50125">
    <property type="entry name" value="GUANYLATE_CYCLASE_2"/>
    <property type="match status" value="1"/>
</dbReference>
<dbReference type="InterPro" id="IPR029787">
    <property type="entry name" value="Nucleotide_cyclase"/>
</dbReference>
<reference evidence="4 5" key="1">
    <citation type="journal article" date="2013" name="Genome Announc.">
        <title>Draft Genome Sequence of Arthrobacter crystallopoietes Strain BAB-32, Revealing Genes for Bioremediation.</title>
        <authorList>
            <person name="Joshi M.N."/>
            <person name="Pandit A.S."/>
            <person name="Sharma A."/>
            <person name="Pandya R.V."/>
            <person name="Desai S.M."/>
            <person name="Saxena A.K."/>
            <person name="Bagatharia S.B."/>
        </authorList>
    </citation>
    <scope>NUCLEOTIDE SEQUENCE [LARGE SCALE GENOMIC DNA]</scope>
    <source>
        <strain evidence="4 5">BAB-32</strain>
    </source>
</reference>
<feature type="compositionally biased region" description="Basic and acidic residues" evidence="2">
    <location>
        <begin position="1"/>
        <end position="11"/>
    </location>
</feature>
<feature type="region of interest" description="Disordered" evidence="2">
    <location>
        <begin position="1"/>
        <end position="41"/>
    </location>
</feature>
<feature type="compositionally biased region" description="Basic and acidic residues" evidence="2">
    <location>
        <begin position="21"/>
        <end position="41"/>
    </location>
</feature>
<dbReference type="SUPFAM" id="SSF55073">
    <property type="entry name" value="Nucleotide cyclase"/>
    <property type="match status" value="1"/>
</dbReference>
<dbReference type="EMBL" id="ANPE02000192">
    <property type="protein sequence ID" value="EMY33220.1"/>
    <property type="molecule type" value="Genomic_DNA"/>
</dbReference>
<evidence type="ECO:0000256" key="2">
    <source>
        <dbReference type="SAM" id="MobiDB-lite"/>
    </source>
</evidence>
<sequence length="381" mass="41492">MTSSSEHHEPEPLTLSMPRIVPREELEAAREDVREDPNPAKVDRQAIRALEKRLLGSERTLRRREVAAGAGVSLLSARKLWRALGFPNLGDEDVAFTQADLEALTTIIDLVRQERLTEEAAISLTRSIGQMTDRMVVWQVEALVEEMVHQLGITDAEARKRLVTELPDLIEPLEKVLLYSWRRQLNAGVARLTVRAEAGLGAAAEHDDDAMPLLRAVGFADLVSYTSLSRQLNEKTLAQLVQRFENRAAEIISVGGGRLVKTIGDEVLYLASTPQAGAEISLALAKAMAEDDLLPSARVGLVWGGIVSRLGDIYGPTVNLASRLTSLAEPGTVLVDSTTAATLAGDERFVLMPQKVRTIRGFGEIHPVTVAHGRGTGLIVD</sequence>